<dbReference type="Gene3D" id="3.30.1490.70">
    <property type="match status" value="1"/>
</dbReference>
<comment type="catalytic activity">
    <reaction evidence="6">
        <text>ATP + (deoxyribonucleotide)n-3'-hydroxyl + 5'-phospho-(deoxyribonucleotide)m = (deoxyribonucleotide)n+m + AMP + diphosphate.</text>
        <dbReference type="EC" id="6.5.1.1"/>
    </reaction>
</comment>
<sequence>MAHPFISRPFSCLTLLLGSVFSPGAFAVADTTAVDTQDVSVSPPALMLAKYWQSGVDPAAFLVSEKLDGVRAFWDGHTLRSRSGRRIAAPDWFTSALPATALDGELWLGRGSFDRLSGMARRNTPVDAEWRELRYMIFDLPGASDTFALRVQRLNQVVANARQPWLQVVVQQRVPDAAALQALLQQTVQNGGEGLVLHRTNALWSPGRSDVLLKLKPMPDEEARVVAHLPGRGRNQGRMGALLLEMSNGQRFALGTGFADAQRADPPPVGSLVTYRYRDRTPKGLPRFASFLRVRAPE</sequence>
<evidence type="ECO:0000259" key="9">
    <source>
        <dbReference type="Pfam" id="PF14743"/>
    </source>
</evidence>
<dbReference type="Pfam" id="PF14743">
    <property type="entry name" value="DNA_ligase_OB_2"/>
    <property type="match status" value="1"/>
</dbReference>
<keyword evidence="4" id="KW-0227">DNA damage</keyword>
<protein>
    <submittedName>
        <fullName evidence="10">ATP dependent DNA ligase</fullName>
    </submittedName>
</protein>
<dbReference type="PANTHER" id="PTHR47810">
    <property type="entry name" value="DNA LIGASE"/>
    <property type="match status" value="1"/>
</dbReference>
<evidence type="ECO:0000256" key="6">
    <source>
        <dbReference type="ARBA" id="ARBA00034003"/>
    </source>
</evidence>
<reference evidence="11" key="1">
    <citation type="submission" date="2006-02" db="EMBL/GenBank/DDBJ databases">
        <title>Complete sequence of chromosome of Rhodoferax ferrireducens DSM 15236.</title>
        <authorList>
            <person name="Copeland A."/>
            <person name="Lucas S."/>
            <person name="Lapidus A."/>
            <person name="Barry K."/>
            <person name="Detter J.C."/>
            <person name="Glavina del Rio T."/>
            <person name="Hammon N."/>
            <person name="Israni S."/>
            <person name="Pitluck S."/>
            <person name="Brettin T."/>
            <person name="Bruce D."/>
            <person name="Han C."/>
            <person name="Tapia R."/>
            <person name="Gilna P."/>
            <person name="Kiss H."/>
            <person name="Schmutz J."/>
            <person name="Larimer F."/>
            <person name="Land M."/>
            <person name="Kyrpides N."/>
            <person name="Ivanova N."/>
            <person name="Richardson P."/>
        </authorList>
    </citation>
    <scope>NUCLEOTIDE SEQUENCE [LARGE SCALE GENOMIC DNA]</scope>
    <source>
        <strain evidence="11">ATCC BAA-621 / DSM 15236 / T118</strain>
    </source>
</reference>
<dbReference type="Proteomes" id="UP000008332">
    <property type="component" value="Chromosome"/>
</dbReference>
<proteinExistence type="predicted"/>
<dbReference type="GO" id="GO:0003910">
    <property type="term" value="F:DNA ligase (ATP) activity"/>
    <property type="evidence" value="ECO:0007669"/>
    <property type="project" value="UniProtKB-EC"/>
</dbReference>
<dbReference type="CDD" id="cd07896">
    <property type="entry name" value="Adenylation_kDNA_ligase_like"/>
    <property type="match status" value="1"/>
</dbReference>
<keyword evidence="5" id="KW-0234">DNA repair</keyword>
<feature type="signal peptide" evidence="7">
    <location>
        <begin position="1"/>
        <end position="27"/>
    </location>
</feature>
<dbReference type="InterPro" id="IPR012310">
    <property type="entry name" value="DNA_ligase_ATP-dep_cent"/>
</dbReference>
<dbReference type="eggNOG" id="COG1793">
    <property type="taxonomic scope" value="Bacteria"/>
</dbReference>
<evidence type="ECO:0000256" key="1">
    <source>
        <dbReference type="ARBA" id="ARBA00001968"/>
    </source>
</evidence>
<feature type="domain" description="ATP-dependent DNA ligase family profile" evidence="8">
    <location>
        <begin position="56"/>
        <end position="216"/>
    </location>
</feature>
<dbReference type="NCBIfam" id="NF006592">
    <property type="entry name" value="PRK09125.1"/>
    <property type="match status" value="1"/>
</dbReference>
<dbReference type="KEGG" id="rfr:Rfer_1436"/>
<keyword evidence="3" id="KW-0235">DNA replication</keyword>
<dbReference type="STRING" id="338969.Rfer_1436"/>
<gene>
    <name evidence="10" type="ordered locus">Rfer_1436</name>
</gene>
<dbReference type="AlphaFoldDB" id="Q21YI4"/>
<keyword evidence="2 10" id="KW-0436">Ligase</keyword>
<dbReference type="GO" id="GO:0006260">
    <property type="term" value="P:DNA replication"/>
    <property type="evidence" value="ECO:0007669"/>
    <property type="project" value="UniProtKB-KW"/>
</dbReference>
<dbReference type="SUPFAM" id="SSF50249">
    <property type="entry name" value="Nucleic acid-binding proteins"/>
    <property type="match status" value="1"/>
</dbReference>
<dbReference type="InterPro" id="IPR050326">
    <property type="entry name" value="NAD_dep_DNA_ligaseB"/>
</dbReference>
<dbReference type="HOGENOM" id="CLU_021047_0_0_4"/>
<dbReference type="InterPro" id="IPR012340">
    <property type="entry name" value="NA-bd_OB-fold"/>
</dbReference>
<dbReference type="PANTHER" id="PTHR47810:SF1">
    <property type="entry name" value="DNA LIGASE B"/>
    <property type="match status" value="1"/>
</dbReference>
<dbReference type="InterPro" id="IPR029319">
    <property type="entry name" value="DNA_ligase_OB"/>
</dbReference>
<dbReference type="GO" id="GO:0005524">
    <property type="term" value="F:ATP binding"/>
    <property type="evidence" value="ECO:0007669"/>
    <property type="project" value="InterPro"/>
</dbReference>
<comment type="cofactor">
    <cofactor evidence="1">
        <name>a divalent metal cation</name>
        <dbReference type="ChEBI" id="CHEBI:60240"/>
    </cofactor>
</comment>
<keyword evidence="7" id="KW-0732">Signal</keyword>
<dbReference type="GO" id="GO:0006281">
    <property type="term" value="P:DNA repair"/>
    <property type="evidence" value="ECO:0007669"/>
    <property type="project" value="UniProtKB-KW"/>
</dbReference>
<evidence type="ECO:0000256" key="4">
    <source>
        <dbReference type="ARBA" id="ARBA00022763"/>
    </source>
</evidence>
<evidence type="ECO:0000256" key="2">
    <source>
        <dbReference type="ARBA" id="ARBA00022598"/>
    </source>
</evidence>
<feature type="chain" id="PRO_5004200466" evidence="7">
    <location>
        <begin position="28"/>
        <end position="298"/>
    </location>
</feature>
<evidence type="ECO:0000256" key="5">
    <source>
        <dbReference type="ARBA" id="ARBA00023204"/>
    </source>
</evidence>
<dbReference type="Gene3D" id="3.30.470.30">
    <property type="entry name" value="DNA ligase/mRNA capping enzyme"/>
    <property type="match status" value="1"/>
</dbReference>
<dbReference type="OrthoDB" id="9782700at2"/>
<evidence type="ECO:0000259" key="8">
    <source>
        <dbReference type="Pfam" id="PF01068"/>
    </source>
</evidence>
<dbReference type="EMBL" id="CP000267">
    <property type="protein sequence ID" value="ABD69169.1"/>
    <property type="molecule type" value="Genomic_DNA"/>
</dbReference>
<name>Q21YI4_ALBFT</name>
<dbReference type="CDD" id="cd08041">
    <property type="entry name" value="OBF_kDNA_ligase_like"/>
    <property type="match status" value="1"/>
</dbReference>
<feature type="domain" description="DNA ligase OB-like" evidence="9">
    <location>
        <begin position="230"/>
        <end position="295"/>
    </location>
</feature>
<evidence type="ECO:0000256" key="7">
    <source>
        <dbReference type="SAM" id="SignalP"/>
    </source>
</evidence>
<evidence type="ECO:0000313" key="11">
    <source>
        <dbReference type="Proteomes" id="UP000008332"/>
    </source>
</evidence>
<evidence type="ECO:0000313" key="10">
    <source>
        <dbReference type="EMBL" id="ABD69169.1"/>
    </source>
</evidence>
<evidence type="ECO:0000256" key="3">
    <source>
        <dbReference type="ARBA" id="ARBA00022705"/>
    </source>
</evidence>
<dbReference type="SUPFAM" id="SSF56091">
    <property type="entry name" value="DNA ligase/mRNA capping enzyme, catalytic domain"/>
    <property type="match status" value="1"/>
</dbReference>
<organism evidence="10 11">
    <name type="scientific">Albidiferax ferrireducens (strain ATCC BAA-621 / DSM 15236 / T118)</name>
    <name type="common">Rhodoferax ferrireducens</name>
    <dbReference type="NCBI Taxonomy" id="338969"/>
    <lineage>
        <taxon>Bacteria</taxon>
        <taxon>Pseudomonadati</taxon>
        <taxon>Pseudomonadota</taxon>
        <taxon>Betaproteobacteria</taxon>
        <taxon>Burkholderiales</taxon>
        <taxon>Comamonadaceae</taxon>
        <taxon>Rhodoferax</taxon>
    </lineage>
</organism>
<accession>Q21YI4</accession>
<dbReference type="Pfam" id="PF01068">
    <property type="entry name" value="DNA_ligase_A_M"/>
    <property type="match status" value="1"/>
</dbReference>
<keyword evidence="11" id="KW-1185">Reference proteome</keyword>
<dbReference type="Gene3D" id="2.40.50.140">
    <property type="entry name" value="Nucleic acid-binding proteins"/>
    <property type="match status" value="1"/>
</dbReference>
<dbReference type="GO" id="GO:0006310">
    <property type="term" value="P:DNA recombination"/>
    <property type="evidence" value="ECO:0007669"/>
    <property type="project" value="InterPro"/>
</dbReference>